<keyword evidence="4" id="KW-0479">Metal-binding</keyword>
<dbReference type="InterPro" id="IPR000413">
    <property type="entry name" value="Integrin_alpha"/>
</dbReference>
<dbReference type="CDD" id="cd01650">
    <property type="entry name" value="RT_nLTR_like"/>
    <property type="match status" value="1"/>
</dbReference>
<keyword evidence="13 16" id="KW-0675">Receptor</keyword>
<evidence type="ECO:0008006" key="21">
    <source>
        <dbReference type="Google" id="ProtNLM"/>
    </source>
</evidence>
<evidence type="ECO:0000256" key="15">
    <source>
        <dbReference type="PROSITE-ProRule" id="PRU00803"/>
    </source>
</evidence>
<dbReference type="Pfam" id="PF20805">
    <property type="entry name" value="Integrin_A_Ig_2"/>
    <property type="match status" value="1"/>
</dbReference>
<reference evidence="19" key="2">
    <citation type="submission" date="2025-08" db="UniProtKB">
        <authorList>
            <consortium name="Ensembl"/>
        </authorList>
    </citation>
    <scope>IDENTIFICATION</scope>
</reference>
<organism evidence="19 20">
    <name type="scientific">Pygocentrus nattereri</name>
    <name type="common">Red-bellied piranha</name>
    <dbReference type="NCBI Taxonomy" id="42514"/>
    <lineage>
        <taxon>Eukaryota</taxon>
        <taxon>Metazoa</taxon>
        <taxon>Chordata</taxon>
        <taxon>Craniata</taxon>
        <taxon>Vertebrata</taxon>
        <taxon>Euteleostomi</taxon>
        <taxon>Actinopterygii</taxon>
        <taxon>Neopterygii</taxon>
        <taxon>Teleostei</taxon>
        <taxon>Ostariophysi</taxon>
        <taxon>Characiformes</taxon>
        <taxon>Characoidei</taxon>
        <taxon>Pygocentrus</taxon>
    </lineage>
</organism>
<dbReference type="Pfam" id="PF01839">
    <property type="entry name" value="FG-GAP"/>
    <property type="match status" value="2"/>
</dbReference>
<keyword evidence="6" id="KW-0677">Repeat</keyword>
<keyword evidence="14" id="KW-0325">Glycoprotein</keyword>
<feature type="repeat" description="FG-GAP" evidence="15">
    <location>
        <begin position="375"/>
        <end position="437"/>
    </location>
</feature>
<dbReference type="PRINTS" id="PR01185">
    <property type="entry name" value="INTEGRINA"/>
</dbReference>
<sequence length="1276" mass="143436">MNVFSIVRSKHLTIPIISYGFWLKEWCWRKIKLMQIPLSLVYSIHRDMFSSCSPSLAHDCGGNSYLSGICYHFNSQLDPIANKTVAFQECQKNVVNLVFLFDGSSSMKTGDFNQNKNFIWKITTQLKNSSIQFAAVQFSAVPRTVFTFKDYMDGTAQKKLDEEEHMRDLTNTHQGIDYVLANLFNNVSSGVDPDATKALMIITDGSPTDFDTKNVIKRCEDQHITRFVIGVGNVDINKLRSFSSEPKENNTFQIDNYSGLEGLLDKMQNEIYNIEGQSVGHRERTKELSQSGFSAVYDKDVLVLGAVGSNEWRGMLYEVGSTEMEIKDPKLNKDSYMGYSTAVGQRGGVSLLFSGAPRSNYNGQVTLFRKQNTWDVTTRVKGEQVGSYFGASLCLLDMDLDGDTDFLVVGAPLYYQTEPRREGRMYVYRLTNEVQYSYITDSQKQSKIGRFAATVTSVADLNGDELQDIAVGAPLEDSGKGAIYIYLGNRTQGIRPNYSQRILARTISENLQQFGVAIDGVMDMEGDGLTDIVVGARGTVLLARPVLSVSAHLSFSPSEISLDYFDCLAQTDDSTEAVTLSACFSVEEKTQSTGAVSRGLNVSYELRADTARTWSSRAFFLPRDKTSRSFLSSVLLDSHYSCFNHTVYMPNCVTDTVYPLLIQLNFSQAEQQPSSSNAVINIDSRTTANVEIPFQRNCGNVSCVADLQLDFNFLNKTLLVMDQSYFIITVSLLNKGDDSFNTSVELRYPEGLSLSKFDTIKASRRTLSSCGDRDDGALDKTTCSISLPVYRKGTSVREIYCIYDNLSSNNGNQTNGTVTKTLPVQFAVDVAINLEQCVTYLNFTLDDKGPKPVDIVYMVSVATTPLLIPQHYHHLHVDLSAVIWTPLLISLQVHHQLDKGGVIGAVFLDLKRAFDTVNHKVLLSKLSCFNFSIDSVKWMNSYISNRKQRVRIGKTQSTYLSCNTGVPQGSVLGPILFSLYINDLPSVCSSVNIQMYADDTVLYVHAKNKQQAASELTAAMVLISDWLSNSCLYLNINKTVCMFFSQKLTEMIQADVLVRGEKLKLVSDTKYLGIILDSNLSFKNQVKKVINTVKLNLANFRHIRPYLTTEAAKLFMHAMIVSHITYCFTSWSQTSLSILKPIESLYKQALKILDRKPNSYHHCHIVQKYNLLSFDSFKHLLDACLMFKILYGLAPPPLRQFIKQKDSRGSMVTRAFTRGDCIVQYRRSKFGQTVFSIRASQYWNSLPTELRTCTNYLIFKYKLKTWLKANQICNHR</sequence>
<dbReference type="Gene3D" id="2.60.40.1460">
    <property type="entry name" value="Integrin domains. Chain A, domain 2"/>
    <property type="match status" value="1"/>
</dbReference>
<dbReference type="GeneTree" id="ENSGT00940000154838"/>
<evidence type="ECO:0000256" key="8">
    <source>
        <dbReference type="ARBA" id="ARBA00022889"/>
    </source>
</evidence>
<dbReference type="GO" id="GO:0033627">
    <property type="term" value="P:cell adhesion mediated by integrin"/>
    <property type="evidence" value="ECO:0007669"/>
    <property type="project" value="TreeGrafter"/>
</dbReference>
<evidence type="ECO:0000256" key="6">
    <source>
        <dbReference type="ARBA" id="ARBA00022737"/>
    </source>
</evidence>
<evidence type="ECO:0000256" key="9">
    <source>
        <dbReference type="ARBA" id="ARBA00022989"/>
    </source>
</evidence>
<dbReference type="PROSITE" id="PS51470">
    <property type="entry name" value="FG_GAP"/>
    <property type="match status" value="3"/>
</dbReference>
<evidence type="ECO:0000256" key="7">
    <source>
        <dbReference type="ARBA" id="ARBA00022837"/>
    </source>
</evidence>
<dbReference type="GO" id="GO:0007229">
    <property type="term" value="P:integrin-mediated signaling pathway"/>
    <property type="evidence" value="ECO:0007669"/>
    <property type="project" value="UniProtKB-KW"/>
</dbReference>
<keyword evidence="7" id="KW-0106">Calcium</keyword>
<keyword evidence="10 16" id="KW-0401">Integrin</keyword>
<evidence type="ECO:0000313" key="19">
    <source>
        <dbReference type="Ensembl" id="ENSPNAP00000077677.1"/>
    </source>
</evidence>
<keyword evidence="12" id="KW-1015">Disulfide bond</keyword>
<dbReference type="SMART" id="SM00327">
    <property type="entry name" value="VWA"/>
    <property type="match status" value="1"/>
</dbReference>
<dbReference type="InterPro" id="IPR032695">
    <property type="entry name" value="Integrin_dom_sf"/>
</dbReference>
<accession>A0AAR2LSP3</accession>
<evidence type="ECO:0000256" key="12">
    <source>
        <dbReference type="ARBA" id="ARBA00023157"/>
    </source>
</evidence>
<name>A0AAR2LSP3_PYGNA</name>
<dbReference type="Proteomes" id="UP001501920">
    <property type="component" value="Chromosome 12"/>
</dbReference>
<dbReference type="Pfam" id="PF00092">
    <property type="entry name" value="VWA"/>
    <property type="match status" value="1"/>
</dbReference>
<dbReference type="GO" id="GO:0098609">
    <property type="term" value="P:cell-cell adhesion"/>
    <property type="evidence" value="ECO:0007669"/>
    <property type="project" value="TreeGrafter"/>
</dbReference>
<dbReference type="InterPro" id="IPR028994">
    <property type="entry name" value="Integrin_alpha_N"/>
</dbReference>
<keyword evidence="3" id="KW-0812">Transmembrane</keyword>
<dbReference type="Gene3D" id="3.40.50.410">
    <property type="entry name" value="von Willebrand factor, type A domain"/>
    <property type="match status" value="1"/>
</dbReference>
<evidence type="ECO:0000256" key="14">
    <source>
        <dbReference type="ARBA" id="ARBA00023180"/>
    </source>
</evidence>
<dbReference type="AlphaFoldDB" id="A0AAR2LSP3"/>
<dbReference type="Ensembl" id="ENSPNAT00000069853.1">
    <property type="protein sequence ID" value="ENSPNAP00000077677.1"/>
    <property type="gene ID" value="ENSPNAG00000017191.2"/>
</dbReference>
<protein>
    <recommendedName>
        <fullName evidence="21">VWFA domain-containing protein</fullName>
    </recommendedName>
</protein>
<dbReference type="GO" id="GO:0007160">
    <property type="term" value="P:cell-matrix adhesion"/>
    <property type="evidence" value="ECO:0007669"/>
    <property type="project" value="TreeGrafter"/>
</dbReference>
<dbReference type="GO" id="GO:0008305">
    <property type="term" value="C:integrin complex"/>
    <property type="evidence" value="ECO:0007669"/>
    <property type="project" value="InterPro"/>
</dbReference>
<dbReference type="SUPFAM" id="SSF56672">
    <property type="entry name" value="DNA/RNA polymerases"/>
    <property type="match status" value="1"/>
</dbReference>
<evidence type="ECO:0000256" key="3">
    <source>
        <dbReference type="ARBA" id="ARBA00022692"/>
    </source>
</evidence>
<dbReference type="Gene3D" id="2.130.10.130">
    <property type="entry name" value="Integrin alpha, N-terminal"/>
    <property type="match status" value="1"/>
</dbReference>
<dbReference type="Pfam" id="PF00078">
    <property type="entry name" value="RVT_1"/>
    <property type="match status" value="1"/>
</dbReference>
<dbReference type="InterPro" id="IPR036465">
    <property type="entry name" value="vWFA_dom_sf"/>
</dbReference>
<dbReference type="PROSITE" id="PS50234">
    <property type="entry name" value="VWFA"/>
    <property type="match status" value="1"/>
</dbReference>
<feature type="domain" description="VWFA" evidence="17">
    <location>
        <begin position="96"/>
        <end position="267"/>
    </location>
</feature>
<dbReference type="PANTHER" id="PTHR23220">
    <property type="entry name" value="INTEGRIN ALPHA"/>
    <property type="match status" value="1"/>
</dbReference>
<dbReference type="InterPro" id="IPR002035">
    <property type="entry name" value="VWF_A"/>
</dbReference>
<keyword evidence="11" id="KW-0472">Membrane</keyword>
<dbReference type="InterPro" id="IPR013517">
    <property type="entry name" value="FG-GAP"/>
</dbReference>
<dbReference type="PROSITE" id="PS50878">
    <property type="entry name" value="RT_POL"/>
    <property type="match status" value="1"/>
</dbReference>
<comment type="subcellular location">
    <subcellularLocation>
        <location evidence="1 16">Membrane</location>
        <topology evidence="1 16">Single-pass type I membrane protein</topology>
    </subcellularLocation>
</comment>
<comment type="similarity">
    <text evidence="2 16">Belongs to the integrin alpha chain family.</text>
</comment>
<keyword evidence="9" id="KW-1133">Transmembrane helix</keyword>
<evidence type="ECO:0000313" key="20">
    <source>
        <dbReference type="Proteomes" id="UP001501920"/>
    </source>
</evidence>
<keyword evidence="8 16" id="KW-0130">Cell adhesion</keyword>
<evidence type="ECO:0000259" key="17">
    <source>
        <dbReference type="PROSITE" id="PS50234"/>
    </source>
</evidence>
<evidence type="ECO:0000256" key="13">
    <source>
        <dbReference type="ARBA" id="ARBA00023170"/>
    </source>
</evidence>
<dbReference type="InterPro" id="IPR000477">
    <property type="entry name" value="RT_dom"/>
</dbReference>
<dbReference type="InterPro" id="IPR048285">
    <property type="entry name" value="Integrin_alpha_Ig-like_2"/>
</dbReference>
<evidence type="ECO:0000256" key="16">
    <source>
        <dbReference type="RuleBase" id="RU003762"/>
    </source>
</evidence>
<dbReference type="PANTHER" id="PTHR23220:SF84">
    <property type="entry name" value="INTEGRIN ALPHA-L"/>
    <property type="match status" value="1"/>
</dbReference>
<proteinExistence type="inferred from homology"/>
<evidence type="ECO:0000256" key="1">
    <source>
        <dbReference type="ARBA" id="ARBA00004479"/>
    </source>
</evidence>
<evidence type="ECO:0000259" key="18">
    <source>
        <dbReference type="PROSITE" id="PS50878"/>
    </source>
</evidence>
<dbReference type="Pfam" id="PF08441">
    <property type="entry name" value="Integrin_A_Ig_1"/>
    <property type="match status" value="1"/>
</dbReference>
<dbReference type="InterPro" id="IPR013649">
    <property type="entry name" value="Integrin_alpha_Ig-like_1"/>
</dbReference>
<dbReference type="PRINTS" id="PR00453">
    <property type="entry name" value="VWFADOMAIN"/>
</dbReference>
<feature type="domain" description="Reverse transcriptase" evidence="18">
    <location>
        <begin position="714"/>
        <end position="1076"/>
    </location>
</feature>
<evidence type="ECO:0000256" key="10">
    <source>
        <dbReference type="ARBA" id="ARBA00023037"/>
    </source>
</evidence>
<feature type="repeat" description="FG-GAP" evidence="15">
    <location>
        <begin position="438"/>
        <end position="495"/>
    </location>
</feature>
<reference evidence="19 20" key="1">
    <citation type="submission" date="2020-10" db="EMBL/GenBank/DDBJ databases">
        <title>Pygocentrus nattereri (red-bellied piranha) genome, fPygNat1, primary haplotype.</title>
        <authorList>
            <person name="Myers G."/>
            <person name="Meyer A."/>
            <person name="Karagic N."/>
            <person name="Pippel M."/>
            <person name="Winkler S."/>
            <person name="Tracey A."/>
            <person name="Wood J."/>
            <person name="Formenti G."/>
            <person name="Howe K."/>
            <person name="Fedrigo O."/>
            <person name="Jarvis E.D."/>
        </authorList>
    </citation>
    <scope>NUCLEOTIDE SEQUENCE [LARGE SCALE GENOMIC DNA]</scope>
</reference>
<dbReference type="SUPFAM" id="SSF69179">
    <property type="entry name" value="Integrin domains"/>
    <property type="match status" value="2"/>
</dbReference>
<keyword evidence="20" id="KW-1185">Reference proteome</keyword>
<dbReference type="SUPFAM" id="SSF53300">
    <property type="entry name" value="vWA-like"/>
    <property type="match status" value="1"/>
</dbReference>
<evidence type="ECO:0000256" key="11">
    <source>
        <dbReference type="ARBA" id="ARBA00023136"/>
    </source>
</evidence>
<evidence type="ECO:0000256" key="4">
    <source>
        <dbReference type="ARBA" id="ARBA00022723"/>
    </source>
</evidence>
<dbReference type="Gene3D" id="2.60.40.1510">
    <property type="entry name" value="ntegrin, alpha v. Chain A, domain 3"/>
    <property type="match status" value="1"/>
</dbReference>
<dbReference type="GO" id="GO:0046872">
    <property type="term" value="F:metal ion binding"/>
    <property type="evidence" value="ECO:0007669"/>
    <property type="project" value="UniProtKB-KW"/>
</dbReference>
<dbReference type="GO" id="GO:0005178">
    <property type="term" value="F:integrin binding"/>
    <property type="evidence" value="ECO:0007669"/>
    <property type="project" value="TreeGrafter"/>
</dbReference>
<evidence type="ECO:0000256" key="2">
    <source>
        <dbReference type="ARBA" id="ARBA00008054"/>
    </source>
</evidence>
<dbReference type="SMART" id="SM00191">
    <property type="entry name" value="Int_alpha"/>
    <property type="match status" value="4"/>
</dbReference>
<dbReference type="GO" id="GO:0009897">
    <property type="term" value="C:external side of plasma membrane"/>
    <property type="evidence" value="ECO:0007669"/>
    <property type="project" value="TreeGrafter"/>
</dbReference>
<dbReference type="SUPFAM" id="SSF69318">
    <property type="entry name" value="Integrin alpha N-terminal domain"/>
    <property type="match status" value="1"/>
</dbReference>
<reference evidence="19" key="3">
    <citation type="submission" date="2025-09" db="UniProtKB">
        <authorList>
            <consortium name="Ensembl"/>
        </authorList>
    </citation>
    <scope>IDENTIFICATION</scope>
</reference>
<keyword evidence="5" id="KW-0732">Signal</keyword>
<feature type="repeat" description="FG-GAP" evidence="15">
    <location>
        <begin position="500"/>
        <end position="558"/>
    </location>
</feature>
<dbReference type="InterPro" id="IPR043502">
    <property type="entry name" value="DNA/RNA_pol_sf"/>
</dbReference>
<evidence type="ECO:0000256" key="5">
    <source>
        <dbReference type="ARBA" id="ARBA00022729"/>
    </source>
</evidence>
<dbReference type="InterPro" id="IPR013519">
    <property type="entry name" value="Int_alpha_beta-p"/>
</dbReference>